<protein>
    <recommendedName>
        <fullName evidence="3">Response regulator receiver protein</fullName>
    </recommendedName>
</protein>
<proteinExistence type="predicted"/>
<dbReference type="OrthoDB" id="677818at2"/>
<dbReference type="STRING" id="1121895.GCA_000378485_02900"/>
<organism evidence="1 2">
    <name type="scientific">Flavobacterium rivuli WB 3.3-2 = DSM 21788</name>
    <dbReference type="NCBI Taxonomy" id="1121895"/>
    <lineage>
        <taxon>Bacteria</taxon>
        <taxon>Pseudomonadati</taxon>
        <taxon>Bacteroidota</taxon>
        <taxon>Flavobacteriia</taxon>
        <taxon>Flavobacteriales</taxon>
        <taxon>Flavobacteriaceae</taxon>
        <taxon>Flavobacterium</taxon>
    </lineage>
</organism>
<evidence type="ECO:0000313" key="1">
    <source>
        <dbReference type="EMBL" id="KGO85247.1"/>
    </source>
</evidence>
<evidence type="ECO:0008006" key="3">
    <source>
        <dbReference type="Google" id="ProtNLM"/>
    </source>
</evidence>
<keyword evidence="2" id="KW-1185">Reference proteome</keyword>
<comment type="caution">
    <text evidence="1">The sequence shown here is derived from an EMBL/GenBank/DDBJ whole genome shotgun (WGS) entry which is preliminary data.</text>
</comment>
<dbReference type="Proteomes" id="UP000030152">
    <property type="component" value="Unassembled WGS sequence"/>
</dbReference>
<dbReference type="eggNOG" id="COG0784">
    <property type="taxonomic scope" value="Bacteria"/>
</dbReference>
<name>A0A0A2LXZ7_9FLAO</name>
<sequence length="105" mass="11717">MSQKTNILYIGRNAEITTVVVRLLNNNEDWFGMGTTLDNEAQKLFMQHPFDIVLLGNGITKDEDLQLRAFFTKQNPAIKIVQHYGGGSGLLKSEILIALGNLNNL</sequence>
<dbReference type="AlphaFoldDB" id="A0A0A2LXZ7"/>
<dbReference type="EMBL" id="JRLX01000025">
    <property type="protein sequence ID" value="KGO85247.1"/>
    <property type="molecule type" value="Genomic_DNA"/>
</dbReference>
<evidence type="ECO:0000313" key="2">
    <source>
        <dbReference type="Proteomes" id="UP000030152"/>
    </source>
</evidence>
<accession>A0A0A2LXZ7</accession>
<gene>
    <name evidence="1" type="ORF">Q765_17290</name>
</gene>
<dbReference type="RefSeq" id="WP_020214069.1">
    <property type="nucleotide sequence ID" value="NZ_JRLX01000025.1"/>
</dbReference>
<reference evidence="1 2" key="1">
    <citation type="submission" date="2013-09" db="EMBL/GenBank/DDBJ databases">
        <authorList>
            <person name="Zeng Z."/>
            <person name="Chen C."/>
        </authorList>
    </citation>
    <scope>NUCLEOTIDE SEQUENCE [LARGE SCALE GENOMIC DNA]</scope>
    <source>
        <strain evidence="1 2">WB 3.3-2</strain>
    </source>
</reference>